<dbReference type="GO" id="GO:0003864">
    <property type="term" value="F:3-methyl-2-oxobutanoate hydroxymethyltransferase activity"/>
    <property type="evidence" value="ECO:0007669"/>
    <property type="project" value="UniProtKB-EC"/>
</dbReference>
<dbReference type="GO" id="GO:0015940">
    <property type="term" value="P:pantothenate biosynthetic process"/>
    <property type="evidence" value="ECO:0007669"/>
    <property type="project" value="UniProtKB-UniPathway"/>
</dbReference>
<dbReference type="NCBIfam" id="NF001452">
    <property type="entry name" value="PRK00311.1"/>
    <property type="match status" value="1"/>
</dbReference>
<keyword evidence="5 7" id="KW-0808">Transferase</keyword>
<comment type="subunit">
    <text evidence="3">Homotetramer.</text>
</comment>
<keyword evidence="8" id="KW-0489">Methyltransferase</keyword>
<reference evidence="8 9" key="1">
    <citation type="submission" date="2018-06" db="EMBL/GenBank/DDBJ databases">
        <title>Whole genome sequencing of Candida tropicalis (genome annotated by CSBL at Korea University).</title>
        <authorList>
            <person name="Ahn J."/>
        </authorList>
    </citation>
    <scope>NUCLEOTIDE SEQUENCE [LARGE SCALE GENOMIC DNA]</scope>
    <source>
        <strain evidence="8 9">ATCC 20962</strain>
    </source>
</reference>
<keyword evidence="9" id="KW-1185">Reference proteome</keyword>
<evidence type="ECO:0000256" key="3">
    <source>
        <dbReference type="ARBA" id="ARBA00011881"/>
    </source>
</evidence>
<dbReference type="InterPro" id="IPR015813">
    <property type="entry name" value="Pyrv/PenolPyrv_kinase-like_dom"/>
</dbReference>
<dbReference type="FunFam" id="3.20.20.60:FF:000003">
    <property type="entry name" value="3-methyl-2-oxobutanoate hydroxymethyltransferase"/>
    <property type="match status" value="1"/>
</dbReference>
<accession>A0A367XSB0</accession>
<dbReference type="GO" id="GO:0008168">
    <property type="term" value="F:methyltransferase activity"/>
    <property type="evidence" value="ECO:0007669"/>
    <property type="project" value="UniProtKB-KW"/>
</dbReference>
<evidence type="ECO:0000256" key="4">
    <source>
        <dbReference type="ARBA" id="ARBA00012618"/>
    </source>
</evidence>
<dbReference type="EC" id="2.1.2.11" evidence="4 7"/>
<evidence type="ECO:0000256" key="2">
    <source>
        <dbReference type="ARBA" id="ARBA00008676"/>
    </source>
</evidence>
<dbReference type="CDD" id="cd06557">
    <property type="entry name" value="KPHMT-like"/>
    <property type="match status" value="1"/>
</dbReference>
<comment type="function">
    <text evidence="7">Catalyzes the reversible reaction in which hydroxymethyl group from 5,10-methylenetetrahydrofolate is transferred onto alpha-ketoisovalerate to form ketopantoate.</text>
</comment>
<dbReference type="HAMAP" id="MF_00156">
    <property type="entry name" value="PanB"/>
    <property type="match status" value="1"/>
</dbReference>
<comment type="pathway">
    <text evidence="1 7">Cofactor biosynthesis; (R)-pantothenate biosynthesis; (R)-pantoate from 3-methyl-2-oxobutanoate: step 1/2.</text>
</comment>
<comment type="similarity">
    <text evidence="2 7">Belongs to the PanB family.</text>
</comment>
<dbReference type="AlphaFoldDB" id="A0A367XSB0"/>
<evidence type="ECO:0000313" key="9">
    <source>
        <dbReference type="Proteomes" id="UP000253472"/>
    </source>
</evidence>
<dbReference type="Pfam" id="PF02548">
    <property type="entry name" value="Pantoate_transf"/>
    <property type="match status" value="1"/>
</dbReference>
<proteinExistence type="inferred from homology"/>
<organism evidence="8 9">
    <name type="scientific">Candida viswanathii</name>
    <dbReference type="NCBI Taxonomy" id="5486"/>
    <lineage>
        <taxon>Eukaryota</taxon>
        <taxon>Fungi</taxon>
        <taxon>Dikarya</taxon>
        <taxon>Ascomycota</taxon>
        <taxon>Saccharomycotina</taxon>
        <taxon>Pichiomycetes</taxon>
        <taxon>Debaryomycetaceae</taxon>
        <taxon>Candida/Lodderomyces clade</taxon>
        <taxon>Candida</taxon>
    </lineage>
</organism>
<evidence type="ECO:0000256" key="6">
    <source>
        <dbReference type="ARBA" id="ARBA00049172"/>
    </source>
</evidence>
<evidence type="ECO:0000313" key="8">
    <source>
        <dbReference type="EMBL" id="RCK56497.1"/>
    </source>
</evidence>
<dbReference type="Proteomes" id="UP000253472">
    <property type="component" value="Unassembled WGS sequence"/>
</dbReference>
<gene>
    <name evidence="8" type="primary">panB_0</name>
    <name evidence="8" type="ORF">Cantr_04898</name>
</gene>
<dbReference type="GO" id="GO:0005739">
    <property type="term" value="C:mitochondrion"/>
    <property type="evidence" value="ECO:0007669"/>
    <property type="project" value="TreeGrafter"/>
</dbReference>
<dbReference type="GO" id="GO:0000287">
    <property type="term" value="F:magnesium ion binding"/>
    <property type="evidence" value="ECO:0007669"/>
    <property type="project" value="TreeGrafter"/>
</dbReference>
<evidence type="ECO:0000256" key="5">
    <source>
        <dbReference type="ARBA" id="ARBA00022679"/>
    </source>
</evidence>
<name>A0A367XSB0_9ASCO</name>
<keyword evidence="7" id="KW-0566">Pantothenate biosynthesis</keyword>
<dbReference type="PANTHER" id="PTHR20881">
    <property type="entry name" value="3-METHYL-2-OXOBUTANOATE HYDROXYMETHYLTRANSFERASE"/>
    <property type="match status" value="1"/>
</dbReference>
<dbReference type="PIRSF" id="PIRSF000388">
    <property type="entry name" value="Pantoate_hydroxy_MeTrfase"/>
    <property type="match status" value="1"/>
</dbReference>
<dbReference type="OrthoDB" id="425211at2759"/>
<evidence type="ECO:0000256" key="1">
    <source>
        <dbReference type="ARBA" id="ARBA00005033"/>
    </source>
</evidence>
<dbReference type="InterPro" id="IPR003700">
    <property type="entry name" value="Pantoate_hydroxy_MeTrfase"/>
</dbReference>
<sequence length="309" mass="34332">MFRSTFGRLRRLFSTFSVVKSSYTDVPRKTLADIRQLYDSGEPISMVTSHDYITSQFLEHAKVDINLIGDSLANTTLGYDDTNELTLDEFLYHVKSVQRGNAHSLLIADMPFGSFESSVEQATQTAVQLIQRGKIQGVKIEGGDDETIPTIKKLVSVGIPVMGHVGLTPQKHNALGGYKLQGRTVDDSVRIFKECIKLQEAGVFSIVLECIPNRLSQYITEKLSIPTIGIGAGPHTSGQVLVISDLLGMRGDHVPKFVQQYGDFFTQAVEGVKKYQEDVKSRTFPNADTHGFKMKKEVLEQFKEEVKGL</sequence>
<dbReference type="EMBL" id="QLNQ01000029">
    <property type="protein sequence ID" value="RCK56497.1"/>
    <property type="molecule type" value="Genomic_DNA"/>
</dbReference>
<comment type="caution">
    <text evidence="8">The sequence shown here is derived from an EMBL/GenBank/DDBJ whole genome shotgun (WGS) entry which is preliminary data.</text>
</comment>
<dbReference type="NCBIfam" id="TIGR00222">
    <property type="entry name" value="panB"/>
    <property type="match status" value="1"/>
</dbReference>
<comment type="catalytic activity">
    <reaction evidence="6 7">
        <text>(6R)-5,10-methylene-5,6,7,8-tetrahydrofolate + 3-methyl-2-oxobutanoate + H2O = 2-dehydropantoate + (6S)-5,6,7,8-tetrahydrofolate</text>
        <dbReference type="Rhea" id="RHEA:11824"/>
        <dbReference type="ChEBI" id="CHEBI:11561"/>
        <dbReference type="ChEBI" id="CHEBI:11851"/>
        <dbReference type="ChEBI" id="CHEBI:15377"/>
        <dbReference type="ChEBI" id="CHEBI:15636"/>
        <dbReference type="ChEBI" id="CHEBI:57453"/>
        <dbReference type="EC" id="2.1.2.11"/>
    </reaction>
</comment>
<dbReference type="Gene3D" id="3.20.20.60">
    <property type="entry name" value="Phosphoenolpyruvate-binding domains"/>
    <property type="match status" value="1"/>
</dbReference>
<evidence type="ECO:0000256" key="7">
    <source>
        <dbReference type="RuleBase" id="RU362100"/>
    </source>
</evidence>
<dbReference type="GO" id="GO:0032259">
    <property type="term" value="P:methylation"/>
    <property type="evidence" value="ECO:0007669"/>
    <property type="project" value="UniProtKB-KW"/>
</dbReference>
<protein>
    <recommendedName>
        <fullName evidence="4 7">3-methyl-2-oxobutanoate hydroxymethyltransferase</fullName>
        <ecNumber evidence="4 7">2.1.2.11</ecNumber>
    </recommendedName>
</protein>
<dbReference type="STRING" id="5486.A0A367XSB0"/>
<dbReference type="UniPathway" id="UPA00028">
    <property type="reaction ID" value="UER00003"/>
</dbReference>
<dbReference type="InterPro" id="IPR040442">
    <property type="entry name" value="Pyrv_kinase-like_dom_sf"/>
</dbReference>
<dbReference type="SUPFAM" id="SSF51621">
    <property type="entry name" value="Phosphoenolpyruvate/pyruvate domain"/>
    <property type="match status" value="1"/>
</dbReference>
<dbReference type="PANTHER" id="PTHR20881:SF0">
    <property type="entry name" value="3-METHYL-2-OXOBUTANOATE HYDROXYMETHYLTRANSFERASE"/>
    <property type="match status" value="1"/>
</dbReference>